<dbReference type="GO" id="GO:0003700">
    <property type="term" value="F:DNA-binding transcription factor activity"/>
    <property type="evidence" value="ECO:0007669"/>
    <property type="project" value="InterPro"/>
</dbReference>
<organism evidence="2 3">
    <name type="scientific">Microbacterium radiodurans</name>
    <dbReference type="NCBI Taxonomy" id="661398"/>
    <lineage>
        <taxon>Bacteria</taxon>
        <taxon>Bacillati</taxon>
        <taxon>Actinomycetota</taxon>
        <taxon>Actinomycetes</taxon>
        <taxon>Micrococcales</taxon>
        <taxon>Microbacteriaceae</taxon>
        <taxon>Microbacterium</taxon>
    </lineage>
</organism>
<dbReference type="PROSITE" id="PS50995">
    <property type="entry name" value="HTH_MARR_2"/>
    <property type="match status" value="1"/>
</dbReference>
<evidence type="ECO:0000313" key="2">
    <source>
        <dbReference type="EMBL" id="KAA9085505.1"/>
    </source>
</evidence>
<evidence type="ECO:0000259" key="1">
    <source>
        <dbReference type="PROSITE" id="PS50995"/>
    </source>
</evidence>
<dbReference type="InterPro" id="IPR000835">
    <property type="entry name" value="HTH_MarR-typ"/>
</dbReference>
<reference evidence="3" key="1">
    <citation type="submission" date="2019-09" db="EMBL/GenBank/DDBJ databases">
        <title>Mumia zhuanghuii sp. nov. isolated from the intestinal contents of plateau pika (Ochotona curzoniae) in the Qinghai-Tibet plateau of China.</title>
        <authorList>
            <person name="Tian Z."/>
        </authorList>
    </citation>
    <scope>NUCLEOTIDE SEQUENCE [LARGE SCALE GENOMIC DNA]</scope>
    <source>
        <strain evidence="3">DSM 25564</strain>
    </source>
</reference>
<gene>
    <name evidence="2" type="ORF">F6B42_13715</name>
</gene>
<proteinExistence type="predicted"/>
<dbReference type="Pfam" id="PF01047">
    <property type="entry name" value="MarR"/>
    <property type="match status" value="1"/>
</dbReference>
<sequence>MSTRASPTTRTSGARCWFIILRGLVGGRGQLSAAARRKVYSFAMQFSEVARDDAGGSDGFPSAAIRLMSASSRYNRAVARRVESPTAAGTWRTLAALDELGATRVSDLAEWQRVSQPTMTTLVRRMERDGLVTRTADPTDGRASLVSITDTGRAQFRSFREEARRLTSPAWDRLDETDRAALARAADLLEALLGEPELR</sequence>
<dbReference type="EMBL" id="VYRZ01000003">
    <property type="protein sequence ID" value="KAA9085505.1"/>
    <property type="molecule type" value="Genomic_DNA"/>
</dbReference>
<dbReference type="Gene3D" id="1.10.10.10">
    <property type="entry name" value="Winged helix-like DNA-binding domain superfamily/Winged helix DNA-binding domain"/>
    <property type="match status" value="1"/>
</dbReference>
<dbReference type="SUPFAM" id="SSF46785">
    <property type="entry name" value="Winged helix' DNA-binding domain"/>
    <property type="match status" value="1"/>
</dbReference>
<comment type="caution">
    <text evidence="2">The sequence shown here is derived from an EMBL/GenBank/DDBJ whole genome shotgun (WGS) entry which is preliminary data.</text>
</comment>
<dbReference type="InterPro" id="IPR052526">
    <property type="entry name" value="HTH-type_Bedaq_tolerance"/>
</dbReference>
<accession>A0A5J5IRF7</accession>
<dbReference type="InterPro" id="IPR036390">
    <property type="entry name" value="WH_DNA-bd_sf"/>
</dbReference>
<feature type="domain" description="HTH marR-type" evidence="1">
    <location>
        <begin position="61"/>
        <end position="194"/>
    </location>
</feature>
<dbReference type="SMART" id="SM00347">
    <property type="entry name" value="HTH_MARR"/>
    <property type="match status" value="1"/>
</dbReference>
<dbReference type="PANTHER" id="PTHR39515:SF2">
    <property type="entry name" value="HTH-TYPE TRANSCRIPTIONAL REGULATOR RV0880"/>
    <property type="match status" value="1"/>
</dbReference>
<dbReference type="PANTHER" id="PTHR39515">
    <property type="entry name" value="CONSERVED PROTEIN"/>
    <property type="match status" value="1"/>
</dbReference>
<dbReference type="OrthoDB" id="8966183at2"/>
<dbReference type="InterPro" id="IPR036388">
    <property type="entry name" value="WH-like_DNA-bd_sf"/>
</dbReference>
<keyword evidence="3" id="KW-1185">Reference proteome</keyword>
<name>A0A5J5IRF7_9MICO</name>
<dbReference type="Proteomes" id="UP000327039">
    <property type="component" value="Unassembled WGS sequence"/>
</dbReference>
<protein>
    <submittedName>
        <fullName evidence="2">MarR family transcriptional regulator</fullName>
    </submittedName>
</protein>
<dbReference type="AlphaFoldDB" id="A0A5J5IRF7"/>
<evidence type="ECO:0000313" key="3">
    <source>
        <dbReference type="Proteomes" id="UP000327039"/>
    </source>
</evidence>